<gene>
    <name evidence="2" type="ORF">CXF42_04280</name>
</gene>
<dbReference type="PIRSF" id="PIRSF006221">
    <property type="entry name" value="Ketosamine-3-kinase"/>
    <property type="match status" value="1"/>
</dbReference>
<dbReference type="PANTHER" id="PTHR12149:SF8">
    <property type="entry name" value="PROTEIN-RIBULOSAMINE 3-KINASE"/>
    <property type="match status" value="1"/>
</dbReference>
<dbReference type="AlphaFoldDB" id="A0A3R8PG93"/>
<organism evidence="2 3">
    <name type="scientific">Corynebacterium bovis</name>
    <dbReference type="NCBI Taxonomy" id="36808"/>
    <lineage>
        <taxon>Bacteria</taxon>
        <taxon>Bacillati</taxon>
        <taxon>Actinomycetota</taxon>
        <taxon>Actinomycetes</taxon>
        <taxon>Mycobacteriales</taxon>
        <taxon>Corynebacteriaceae</taxon>
        <taxon>Corynebacterium</taxon>
    </lineage>
</organism>
<protein>
    <submittedName>
        <fullName evidence="2">Fructosamine kinase</fullName>
    </submittedName>
</protein>
<dbReference type="InterPro" id="IPR016477">
    <property type="entry name" value="Fructo-/Ketosamine-3-kinase"/>
</dbReference>
<dbReference type="SUPFAM" id="SSF56112">
    <property type="entry name" value="Protein kinase-like (PK-like)"/>
    <property type="match status" value="1"/>
</dbReference>
<dbReference type="PANTHER" id="PTHR12149">
    <property type="entry name" value="FRUCTOSAMINE 3 KINASE-RELATED PROTEIN"/>
    <property type="match status" value="1"/>
</dbReference>
<dbReference type="GO" id="GO:0016301">
    <property type="term" value="F:kinase activity"/>
    <property type="evidence" value="ECO:0007669"/>
    <property type="project" value="UniProtKB-UniRule"/>
</dbReference>
<dbReference type="Proteomes" id="UP000278422">
    <property type="component" value="Unassembled WGS sequence"/>
</dbReference>
<evidence type="ECO:0000256" key="1">
    <source>
        <dbReference type="PIRNR" id="PIRNR006221"/>
    </source>
</evidence>
<comment type="caution">
    <text evidence="2">The sequence shown here is derived from an EMBL/GenBank/DDBJ whole genome shotgun (WGS) entry which is preliminary data.</text>
</comment>
<evidence type="ECO:0000313" key="3">
    <source>
        <dbReference type="Proteomes" id="UP000278422"/>
    </source>
</evidence>
<sequence length="264" mass="27908">MGGHTDATYTKHNPGRPGDWEVAGLRWLAEATDRGGAVVVGVRGREGDETRLDRVAPAPHTGGGTARGHAEQFGRALVHTHAAGAPAFGAPPDGWSGAGYQGPNDALRELPLAPHDRWGTYWSEVMLRPLVADLWPDLGAADRRAVGSLLDRLGSGEYDDDRPPARIHGDLWAGNVLWGPDGAVLIDPAAHGGHPEADLAALALFGAPHLGTILGAYAEEAGLDAGWRRRTPLHQLHLLLLHAVLFGGGYVDRTLDAVRQALAL</sequence>
<accession>A0A3R8PG93</accession>
<proteinExistence type="inferred from homology"/>
<evidence type="ECO:0000313" key="2">
    <source>
        <dbReference type="EMBL" id="RRQ04538.1"/>
    </source>
</evidence>
<dbReference type="Pfam" id="PF03881">
    <property type="entry name" value="Fructosamin_kin"/>
    <property type="match status" value="1"/>
</dbReference>
<dbReference type="InterPro" id="IPR011009">
    <property type="entry name" value="Kinase-like_dom_sf"/>
</dbReference>
<dbReference type="Gene3D" id="1.10.510.10">
    <property type="entry name" value="Transferase(Phosphotransferase) domain 1"/>
    <property type="match status" value="1"/>
</dbReference>
<dbReference type="EMBL" id="PQNQ01000008">
    <property type="protein sequence ID" value="RRQ04538.1"/>
    <property type="molecule type" value="Genomic_DNA"/>
</dbReference>
<reference evidence="2 3" key="1">
    <citation type="submission" date="2018-01" db="EMBL/GenBank/DDBJ databases">
        <title>Twenty Corynebacterium bovis Genomes.</title>
        <authorList>
            <person name="Gulvik C.A."/>
        </authorList>
    </citation>
    <scope>NUCLEOTIDE SEQUENCE [LARGE SCALE GENOMIC DNA]</scope>
    <source>
        <strain evidence="2 3">16-2004</strain>
    </source>
</reference>
<keyword evidence="1" id="KW-0808">Transferase</keyword>
<dbReference type="RefSeq" id="WP_125174978.1">
    <property type="nucleotide sequence ID" value="NZ_JBHYBM010000060.1"/>
</dbReference>
<keyword evidence="1 2" id="KW-0418">Kinase</keyword>
<keyword evidence="3" id="KW-1185">Reference proteome</keyword>
<name>A0A3R8PG93_9CORY</name>
<dbReference type="Gene3D" id="1.20.1270.240">
    <property type="match status" value="1"/>
</dbReference>
<comment type="similarity">
    <text evidence="1">Belongs to the fructosamine kinase family.</text>
</comment>